<gene>
    <name evidence="1" type="ORF">LCGC14_0345820</name>
</gene>
<name>A0A0F9TC41_9ZZZZ</name>
<organism evidence="1">
    <name type="scientific">marine sediment metagenome</name>
    <dbReference type="NCBI Taxonomy" id="412755"/>
    <lineage>
        <taxon>unclassified sequences</taxon>
        <taxon>metagenomes</taxon>
        <taxon>ecological metagenomes</taxon>
    </lineage>
</organism>
<protein>
    <submittedName>
        <fullName evidence="1">Uncharacterized protein</fullName>
    </submittedName>
</protein>
<proteinExistence type="predicted"/>
<sequence>MRHKKVYTENGVKLTCVGKAILSSPERMSNFEVDKCCWCGMYVSTTGSNPETDKVEEIYR</sequence>
<dbReference type="EMBL" id="LAZR01000256">
    <property type="protein sequence ID" value="KKN78810.1"/>
    <property type="molecule type" value="Genomic_DNA"/>
</dbReference>
<comment type="caution">
    <text evidence="1">The sequence shown here is derived from an EMBL/GenBank/DDBJ whole genome shotgun (WGS) entry which is preliminary data.</text>
</comment>
<evidence type="ECO:0000313" key="1">
    <source>
        <dbReference type="EMBL" id="KKN78810.1"/>
    </source>
</evidence>
<reference evidence="1" key="1">
    <citation type="journal article" date="2015" name="Nature">
        <title>Complex archaea that bridge the gap between prokaryotes and eukaryotes.</title>
        <authorList>
            <person name="Spang A."/>
            <person name="Saw J.H."/>
            <person name="Jorgensen S.L."/>
            <person name="Zaremba-Niedzwiedzka K."/>
            <person name="Martijn J."/>
            <person name="Lind A.E."/>
            <person name="van Eijk R."/>
            <person name="Schleper C."/>
            <person name="Guy L."/>
            <person name="Ettema T.J."/>
        </authorList>
    </citation>
    <scope>NUCLEOTIDE SEQUENCE</scope>
</reference>
<dbReference type="AlphaFoldDB" id="A0A0F9TC41"/>
<accession>A0A0F9TC41</accession>